<reference evidence="22 23" key="1">
    <citation type="journal article" date="2011" name="Front. Microbiol.">
        <title>Genomic signatures of strain selection and enhancement in Bacillus atrophaeus var. globigii, a historical biowarfare simulant.</title>
        <authorList>
            <person name="Gibbons H.S."/>
            <person name="Broomall S.M."/>
            <person name="McNew L.A."/>
            <person name="Daligault H."/>
            <person name="Chapman C."/>
            <person name="Bruce D."/>
            <person name="Karavis M."/>
            <person name="Krepps M."/>
            <person name="McGregor P.A."/>
            <person name="Hong C."/>
            <person name="Park K.H."/>
            <person name="Akmal A."/>
            <person name="Feldman A."/>
            <person name="Lin J.S."/>
            <person name="Chang W.E."/>
            <person name="Higgs B.W."/>
            <person name="Demirev P."/>
            <person name="Lindquist J."/>
            <person name="Liem A."/>
            <person name="Fochler E."/>
            <person name="Read T.D."/>
            <person name="Tapia R."/>
            <person name="Johnson S."/>
            <person name="Bishop-Lilly K.A."/>
            <person name="Detter C."/>
            <person name="Han C."/>
            <person name="Sozhamannan S."/>
            <person name="Rosenzweig C.N."/>
            <person name="Skowronski E.W."/>
        </authorList>
    </citation>
    <scope>NUCLEOTIDE SEQUENCE [LARGE SCALE GENOMIC DNA]</scope>
    <source>
        <strain evidence="22 23">CL-SP19</strain>
    </source>
</reference>
<feature type="binding site" evidence="17">
    <location>
        <position position="333"/>
    </location>
    <ligand>
        <name>(6S)-NADPHX</name>
        <dbReference type="ChEBI" id="CHEBI:64076"/>
    </ligand>
</feature>
<evidence type="ECO:0000259" key="21">
    <source>
        <dbReference type="PROSITE" id="PS51385"/>
    </source>
</evidence>
<evidence type="ECO:0000256" key="11">
    <source>
        <dbReference type="ARBA" id="ARBA00023235"/>
    </source>
</evidence>
<evidence type="ECO:0000313" key="22">
    <source>
        <dbReference type="EMBL" id="RUO75989.1"/>
    </source>
</evidence>
<dbReference type="PANTHER" id="PTHR12592:SF0">
    <property type="entry name" value="ATP-DEPENDENT (S)-NAD(P)H-HYDRATE DEHYDRATASE"/>
    <property type="match status" value="1"/>
</dbReference>
<dbReference type="NCBIfam" id="TIGR00196">
    <property type="entry name" value="yjeF_cterm"/>
    <property type="match status" value="1"/>
</dbReference>
<comment type="cofactor">
    <cofactor evidence="18 19">
        <name>K(+)</name>
        <dbReference type="ChEBI" id="CHEBI:29103"/>
    </cofactor>
    <text evidence="18 19">Binds 1 potassium ion per subunit.</text>
</comment>
<dbReference type="PROSITE" id="PS01049">
    <property type="entry name" value="YJEF_C_1"/>
    <property type="match status" value="1"/>
</dbReference>
<dbReference type="HAMAP" id="MF_01966">
    <property type="entry name" value="NADHX_epimerase"/>
    <property type="match status" value="1"/>
</dbReference>
<feature type="binding site" evidence="17">
    <location>
        <position position="379"/>
    </location>
    <ligand>
        <name>(6S)-NADPHX</name>
        <dbReference type="ChEBI" id="CHEBI:64076"/>
    </ligand>
</feature>
<evidence type="ECO:0000256" key="1">
    <source>
        <dbReference type="ARBA" id="ARBA00000013"/>
    </source>
</evidence>
<evidence type="ECO:0000256" key="2">
    <source>
        <dbReference type="ARBA" id="ARBA00000909"/>
    </source>
</evidence>
<dbReference type="GO" id="GO:0052855">
    <property type="term" value="F:ADP-dependent NAD(P)H-hydrate dehydratase activity"/>
    <property type="evidence" value="ECO:0007669"/>
    <property type="project" value="UniProtKB-UniRule"/>
</dbReference>
<evidence type="ECO:0000313" key="23">
    <source>
        <dbReference type="Proteomes" id="UP000287908"/>
    </source>
</evidence>
<dbReference type="RefSeq" id="WP_126784712.1">
    <property type="nucleotide sequence ID" value="NZ_PIQF01000002.1"/>
</dbReference>
<dbReference type="CDD" id="cd01171">
    <property type="entry name" value="YXKO-related"/>
    <property type="match status" value="1"/>
</dbReference>
<dbReference type="InterPro" id="IPR004443">
    <property type="entry name" value="YjeF_N_dom"/>
</dbReference>
<feature type="binding site" evidence="17">
    <location>
        <position position="444"/>
    </location>
    <ligand>
        <name>AMP</name>
        <dbReference type="ChEBI" id="CHEBI:456215"/>
    </ligand>
</feature>
<dbReference type="SUPFAM" id="SSF64153">
    <property type="entry name" value="YjeF N-terminal domain-like"/>
    <property type="match status" value="1"/>
</dbReference>
<comment type="catalytic activity">
    <reaction evidence="2 18 19">
        <text>(6R)-NADPHX = (6S)-NADPHX</text>
        <dbReference type="Rhea" id="RHEA:32227"/>
        <dbReference type="ChEBI" id="CHEBI:64076"/>
        <dbReference type="ChEBI" id="CHEBI:64077"/>
        <dbReference type="EC" id="5.1.99.6"/>
    </reaction>
</comment>
<keyword evidence="10 17" id="KW-0520">NAD</keyword>
<comment type="caution">
    <text evidence="18">Lacks conserved residue(s) required for the propagation of feature annotation.</text>
</comment>
<comment type="function">
    <text evidence="17">Catalyzes the dehydration of the S-form of NAD(P)HX at the expense of ADP, which is converted to AMP. Together with NAD(P)HX epimerase, which catalyzes the epimerization of the S- and R-forms, the enzyme allows the repair of both epimers of NAD(P)HX, a damaged form of NAD(P)H that is a result of enzymatic or heat-dependent hydration.</text>
</comment>
<keyword evidence="11 18" id="KW-0413">Isomerase</keyword>
<keyword evidence="13" id="KW-0511">Multifunctional enzyme</keyword>
<comment type="catalytic activity">
    <reaction evidence="16 17 19">
        <text>(6S)-NADPHX + ADP = AMP + phosphate + NADPH + H(+)</text>
        <dbReference type="Rhea" id="RHEA:32235"/>
        <dbReference type="ChEBI" id="CHEBI:15378"/>
        <dbReference type="ChEBI" id="CHEBI:43474"/>
        <dbReference type="ChEBI" id="CHEBI:57783"/>
        <dbReference type="ChEBI" id="CHEBI:64076"/>
        <dbReference type="ChEBI" id="CHEBI:456215"/>
        <dbReference type="ChEBI" id="CHEBI:456216"/>
        <dbReference type="EC" id="4.2.1.136"/>
    </reaction>
</comment>
<evidence type="ECO:0000256" key="19">
    <source>
        <dbReference type="PIRNR" id="PIRNR017184"/>
    </source>
</evidence>
<evidence type="ECO:0000256" key="16">
    <source>
        <dbReference type="ARBA" id="ARBA00049209"/>
    </source>
</evidence>
<feature type="binding site" evidence="17">
    <location>
        <position position="272"/>
    </location>
    <ligand>
        <name>(6S)-NADPHX</name>
        <dbReference type="ChEBI" id="CHEBI:64076"/>
    </ligand>
</feature>
<keyword evidence="5 18" id="KW-0479">Metal-binding</keyword>
<comment type="caution">
    <text evidence="22">The sequence shown here is derived from an EMBL/GenBank/DDBJ whole genome shotgun (WGS) entry which is preliminary data.</text>
</comment>
<name>A0A432ZDL5_9GAMM</name>
<comment type="similarity">
    <text evidence="17">Belongs to the NnrD/CARKD family.</text>
</comment>
<evidence type="ECO:0000256" key="14">
    <source>
        <dbReference type="ARBA" id="ARBA00025153"/>
    </source>
</evidence>
<keyword evidence="12 17" id="KW-0456">Lyase</keyword>
<evidence type="ECO:0000256" key="8">
    <source>
        <dbReference type="ARBA" id="ARBA00022857"/>
    </source>
</evidence>
<evidence type="ECO:0000256" key="18">
    <source>
        <dbReference type="HAMAP-Rule" id="MF_01966"/>
    </source>
</evidence>
<proteinExistence type="inferred from homology"/>
<evidence type="ECO:0000256" key="7">
    <source>
        <dbReference type="ARBA" id="ARBA00022840"/>
    </source>
</evidence>
<gene>
    <name evidence="18" type="primary">nnrE</name>
    <name evidence="17" type="synonym">nnrD</name>
    <name evidence="22" type="ORF">CWI81_07660</name>
</gene>
<feature type="binding site" evidence="18">
    <location>
        <position position="137"/>
    </location>
    <ligand>
        <name>K(+)</name>
        <dbReference type="ChEBI" id="CHEBI:29103"/>
    </ligand>
</feature>
<feature type="domain" description="YjeF N-terminal" evidence="21">
    <location>
        <begin position="21"/>
        <end position="227"/>
    </location>
</feature>
<keyword evidence="6 17" id="KW-0547">Nucleotide-binding</keyword>
<dbReference type="GO" id="GO:0046496">
    <property type="term" value="P:nicotinamide nucleotide metabolic process"/>
    <property type="evidence" value="ECO:0007669"/>
    <property type="project" value="UniProtKB-UniRule"/>
</dbReference>
<comment type="function">
    <text evidence="14 19">Bifunctional enzyme that catalyzes the epimerization of the S- and R-forms of NAD(P)HX and the dehydration of the S-form of NAD(P)HX at the expense of ADP, which is converted to AMP. This allows the repair of both epimers of NAD(P)HX, a damaged form of NAD(P)H that is a result of enzymatic or heat-dependent hydration.</text>
</comment>
<protein>
    <recommendedName>
        <fullName evidence="19">Bifunctional NAD(P)H-hydrate repair enzyme</fullName>
    </recommendedName>
    <alternativeName>
        <fullName evidence="19">Nicotinamide nucleotide repair protein</fullName>
    </alternativeName>
    <domain>
        <recommendedName>
            <fullName evidence="19">ADP-dependent (S)-NAD(P)H-hydrate dehydratase</fullName>
            <ecNumber evidence="19">4.2.1.136</ecNumber>
        </recommendedName>
        <alternativeName>
            <fullName evidence="19">ADP-dependent NAD(P)HX dehydratase</fullName>
        </alternativeName>
    </domain>
    <domain>
        <recommendedName>
            <fullName evidence="19">NAD(P)H-hydrate epimerase</fullName>
            <ecNumber evidence="19">5.1.99.6</ecNumber>
        </recommendedName>
    </domain>
</protein>
<accession>A0A432ZDL5</accession>
<keyword evidence="9 18" id="KW-0630">Potassium</keyword>
<dbReference type="HAMAP" id="MF_01965">
    <property type="entry name" value="NADHX_dehydratase"/>
    <property type="match status" value="1"/>
</dbReference>
<dbReference type="InterPro" id="IPR030677">
    <property type="entry name" value="Nnr"/>
</dbReference>
<comment type="function">
    <text evidence="18">Catalyzes the epimerization of the S- and R-forms of NAD(P)HX, a damaged form of NAD(P)H that is a result of enzymatic or heat-dependent hydration. This is a prerequisite for the S-specific NAD(P)H-hydrate dehydratase to allow the repair of both epimers of NAD(P)HX.</text>
</comment>
<comment type="subunit">
    <text evidence="17">Homotetramer.</text>
</comment>
<feature type="domain" description="YjeF C-terminal" evidence="20">
    <location>
        <begin position="237"/>
        <end position="503"/>
    </location>
</feature>
<comment type="similarity">
    <text evidence="3 19">In the N-terminal section; belongs to the NnrE/AIBP family.</text>
</comment>
<dbReference type="AlphaFoldDB" id="A0A432ZDL5"/>
<comment type="cofactor">
    <cofactor evidence="17">
        <name>Mg(2+)</name>
        <dbReference type="ChEBI" id="CHEBI:18420"/>
    </cofactor>
</comment>
<evidence type="ECO:0000256" key="4">
    <source>
        <dbReference type="ARBA" id="ARBA00009524"/>
    </source>
</evidence>
<dbReference type="InterPro" id="IPR036652">
    <property type="entry name" value="YjeF_N_dom_sf"/>
</dbReference>
<dbReference type="Pfam" id="PF01256">
    <property type="entry name" value="Carb_kinase"/>
    <property type="match status" value="1"/>
</dbReference>
<dbReference type="Proteomes" id="UP000287908">
    <property type="component" value="Unassembled WGS sequence"/>
</dbReference>
<evidence type="ECO:0000256" key="6">
    <source>
        <dbReference type="ARBA" id="ARBA00022741"/>
    </source>
</evidence>
<dbReference type="Pfam" id="PF03853">
    <property type="entry name" value="YjeF_N"/>
    <property type="match status" value="1"/>
</dbReference>
<dbReference type="EC" id="5.1.99.6" evidence="19"/>
<dbReference type="NCBIfam" id="TIGR00197">
    <property type="entry name" value="yjeF_nterm"/>
    <property type="match status" value="1"/>
</dbReference>
<keyword evidence="7 17" id="KW-0067">ATP-binding</keyword>
<keyword evidence="23" id="KW-1185">Reference proteome</keyword>
<evidence type="ECO:0000256" key="15">
    <source>
        <dbReference type="ARBA" id="ARBA00048238"/>
    </source>
</evidence>
<evidence type="ECO:0000256" key="17">
    <source>
        <dbReference type="HAMAP-Rule" id="MF_01965"/>
    </source>
</evidence>
<comment type="catalytic activity">
    <reaction evidence="1 18 19">
        <text>(6R)-NADHX = (6S)-NADHX</text>
        <dbReference type="Rhea" id="RHEA:32215"/>
        <dbReference type="ChEBI" id="CHEBI:64074"/>
        <dbReference type="ChEBI" id="CHEBI:64075"/>
        <dbReference type="EC" id="5.1.99.6"/>
    </reaction>
</comment>
<dbReference type="InterPro" id="IPR017953">
    <property type="entry name" value="Carbohydrate_kinase_pred_CS"/>
</dbReference>
<feature type="binding site" evidence="18">
    <location>
        <begin position="141"/>
        <end position="147"/>
    </location>
    <ligand>
        <name>(6S)-NADPHX</name>
        <dbReference type="ChEBI" id="CHEBI:64076"/>
    </ligand>
</feature>
<dbReference type="GO" id="GO:0005524">
    <property type="term" value="F:ATP binding"/>
    <property type="evidence" value="ECO:0007669"/>
    <property type="project" value="UniProtKB-UniRule"/>
</dbReference>
<feature type="binding site" evidence="17">
    <location>
        <begin position="416"/>
        <end position="420"/>
    </location>
    <ligand>
        <name>AMP</name>
        <dbReference type="ChEBI" id="CHEBI:456215"/>
    </ligand>
</feature>
<dbReference type="PIRSF" id="PIRSF017184">
    <property type="entry name" value="Nnr"/>
    <property type="match status" value="1"/>
</dbReference>
<keyword evidence="8 17" id="KW-0521">NADP</keyword>
<dbReference type="PROSITE" id="PS51385">
    <property type="entry name" value="YJEF_N"/>
    <property type="match status" value="1"/>
</dbReference>
<evidence type="ECO:0000256" key="3">
    <source>
        <dbReference type="ARBA" id="ARBA00006001"/>
    </source>
</evidence>
<dbReference type="EC" id="4.2.1.136" evidence="19"/>
<dbReference type="InterPro" id="IPR000631">
    <property type="entry name" value="CARKD"/>
</dbReference>
<evidence type="ECO:0000259" key="20">
    <source>
        <dbReference type="PROSITE" id="PS51383"/>
    </source>
</evidence>
<dbReference type="SUPFAM" id="SSF53613">
    <property type="entry name" value="Ribokinase-like"/>
    <property type="match status" value="1"/>
</dbReference>
<feature type="binding site" evidence="18">
    <location>
        <begin position="69"/>
        <end position="73"/>
    </location>
    <ligand>
        <name>(6S)-NADPHX</name>
        <dbReference type="ChEBI" id="CHEBI:64076"/>
    </ligand>
</feature>
<dbReference type="Gene3D" id="3.40.1190.20">
    <property type="match status" value="1"/>
</dbReference>
<organism evidence="22 23">
    <name type="scientific">Idiomarina seosinensis</name>
    <dbReference type="NCBI Taxonomy" id="281739"/>
    <lineage>
        <taxon>Bacteria</taxon>
        <taxon>Pseudomonadati</taxon>
        <taxon>Pseudomonadota</taxon>
        <taxon>Gammaproteobacteria</taxon>
        <taxon>Alteromonadales</taxon>
        <taxon>Idiomarinaceae</taxon>
        <taxon>Idiomarina</taxon>
    </lineage>
</organism>
<evidence type="ECO:0000256" key="10">
    <source>
        <dbReference type="ARBA" id="ARBA00023027"/>
    </source>
</evidence>
<evidence type="ECO:0000256" key="5">
    <source>
        <dbReference type="ARBA" id="ARBA00022723"/>
    </source>
</evidence>
<dbReference type="GO" id="GO:0046872">
    <property type="term" value="F:metal ion binding"/>
    <property type="evidence" value="ECO:0007669"/>
    <property type="project" value="UniProtKB-UniRule"/>
</dbReference>
<feature type="binding site" evidence="18">
    <location>
        <position position="70"/>
    </location>
    <ligand>
        <name>K(+)</name>
        <dbReference type="ChEBI" id="CHEBI:29103"/>
    </ligand>
</feature>
<dbReference type="PROSITE" id="PS51383">
    <property type="entry name" value="YJEF_C_3"/>
    <property type="match status" value="1"/>
</dbReference>
<dbReference type="EMBL" id="PIQF01000002">
    <property type="protein sequence ID" value="RUO75989.1"/>
    <property type="molecule type" value="Genomic_DNA"/>
</dbReference>
<evidence type="ECO:0000256" key="12">
    <source>
        <dbReference type="ARBA" id="ARBA00023239"/>
    </source>
</evidence>
<evidence type="ECO:0000256" key="9">
    <source>
        <dbReference type="ARBA" id="ARBA00022958"/>
    </source>
</evidence>
<dbReference type="GO" id="GO:0110051">
    <property type="term" value="P:metabolite repair"/>
    <property type="evidence" value="ECO:0007669"/>
    <property type="project" value="TreeGrafter"/>
</dbReference>
<feature type="binding site" evidence="18">
    <location>
        <position position="173"/>
    </location>
    <ligand>
        <name>K(+)</name>
        <dbReference type="ChEBI" id="CHEBI:29103"/>
    </ligand>
</feature>
<comment type="catalytic activity">
    <reaction evidence="15 17 19">
        <text>(6S)-NADHX + ADP = AMP + phosphate + NADH + H(+)</text>
        <dbReference type="Rhea" id="RHEA:32223"/>
        <dbReference type="ChEBI" id="CHEBI:15378"/>
        <dbReference type="ChEBI" id="CHEBI:43474"/>
        <dbReference type="ChEBI" id="CHEBI:57945"/>
        <dbReference type="ChEBI" id="CHEBI:64074"/>
        <dbReference type="ChEBI" id="CHEBI:456215"/>
        <dbReference type="ChEBI" id="CHEBI:456216"/>
        <dbReference type="EC" id="4.2.1.136"/>
    </reaction>
</comment>
<dbReference type="InterPro" id="IPR029056">
    <property type="entry name" value="Ribokinase-like"/>
</dbReference>
<comment type="similarity">
    <text evidence="18">Belongs to the NnrE/AIBP family.</text>
</comment>
<dbReference type="PANTHER" id="PTHR12592">
    <property type="entry name" value="ATP-DEPENDENT (S)-NAD(P)H-HYDRATE DEHYDRATASE FAMILY MEMBER"/>
    <property type="match status" value="1"/>
</dbReference>
<comment type="similarity">
    <text evidence="4 19">In the C-terminal section; belongs to the NnrD/CARKD family.</text>
</comment>
<sequence>MSNTTNYNDSLSQSLYRAEQVQNGEKQAAEQAGVSMRQLMAAAGKAVFLQIQRELPEHARLALFCGEGNNGGDGYVIARLAQQAGYRVSVFALKAGAELTDIDNNDAHHARQAWRDANNNESDFTDFNPDNFDAVIDAVFGVGLSRPLEGKLADWVKTVNDSALPVIAVDIPSGINADTGTLTGAAIKAQRTVTMIAKKRGMYTSDARHYCGKISLAELGVGSHFQQQQTAEWFLAGGIDYHHWLGERQINSQKGDFGHVLIVGGHPGMPGAVTLAMQAALRTGAGKVSVACHPTNTSVVSSAQAEGMVHGVESAKQLEPLLQRASVVVLGPGLGTDDWSKKLFDAVMKTSTPILIDADGLNLLAEQNLSSERFILTPHPGEAARLLGKSTKEVEQDRFAAVEQLRKKYQGQVLLKGAGSLVASERGNFIVARGSPAMASGGMGDCLSGVIAALVAQRLAPEQALIAATYWHAVAGEIAAKDGCRGTLASDLLGPLRQLVNGKDESEFGNDGND</sequence>
<dbReference type="GO" id="GO:0052856">
    <property type="term" value="F:NAD(P)HX epimerase activity"/>
    <property type="evidence" value="ECO:0007669"/>
    <property type="project" value="UniProtKB-UniRule"/>
</dbReference>
<dbReference type="OrthoDB" id="9806925at2"/>
<evidence type="ECO:0000256" key="13">
    <source>
        <dbReference type="ARBA" id="ARBA00023268"/>
    </source>
</evidence>
<feature type="binding site" evidence="17">
    <location>
        <position position="445"/>
    </location>
    <ligand>
        <name>(6S)-NADPHX</name>
        <dbReference type="ChEBI" id="CHEBI:64076"/>
    </ligand>
</feature>
<dbReference type="Gene3D" id="3.40.50.10260">
    <property type="entry name" value="YjeF N-terminal domain"/>
    <property type="match status" value="1"/>
</dbReference>
<feature type="binding site" evidence="18">
    <location>
        <position position="170"/>
    </location>
    <ligand>
        <name>(6S)-NADPHX</name>
        <dbReference type="ChEBI" id="CHEBI:64076"/>
    </ligand>
</feature>